<accession>A0A2X2YC32</accession>
<dbReference type="EMBL" id="UASJ01000001">
    <property type="protein sequence ID" value="SQB65392.1"/>
    <property type="molecule type" value="Genomic_DNA"/>
</dbReference>
<dbReference type="PANTHER" id="PTHR11113:SF14">
    <property type="entry name" value="N-ACETYLGLUCOSAMINE-6-PHOSPHATE DEACETYLASE"/>
    <property type="match status" value="1"/>
</dbReference>
<dbReference type="InterPro" id="IPR011059">
    <property type="entry name" value="Metal-dep_hydrolase_composite"/>
</dbReference>
<dbReference type="EC" id="3.5.1.25" evidence="4"/>
<evidence type="ECO:0000313" key="5">
    <source>
        <dbReference type="Proteomes" id="UP000250245"/>
    </source>
</evidence>
<evidence type="ECO:0000313" key="4">
    <source>
        <dbReference type="EMBL" id="SQB65392.1"/>
    </source>
</evidence>
<keyword evidence="2 4" id="KW-0378">Hydrolase</keyword>
<sequence>MSEPFAVRGRIVTPSSIIVDGAVIVDGESIVWMGEAPQAQAAGYGAEVVAAPSPTDGRYILPGLVDTHCHGGGGSAFPTATTVEAMMTAVWEHRVHGTTTLVGSLSTASPEDLRRQGQMLADLCDAGELDGIHFEGPFLASGRLGVTGMLPGDSPADAIPGEGLTAQEREDRARAVLGSQDFAQVQPPNPALTRELMITTRGHTVSMTLAPEGKRAIGSGSVAEVLIENGAVPAFGHTVASAEFIRGAAAWTREKLGLTPAEKLRCPRYIVTHFFNGMQPFHHRHPGPVLELLADAAGGGCILELIADGQHVDPSAVRNVFELVGRDSVVFVSNATADTGMPFSEPDSAEGEPNLHLVDIVRRAWKGAGIPLTDAVYCASVQGARILGQTNIGEITPGKRADLLVTDENLYPLAVYRRGALVASVPKN</sequence>
<dbReference type="RefSeq" id="WP_004011102.1">
    <property type="nucleotide sequence ID" value="NZ_CP068112.1"/>
</dbReference>
<proteinExistence type="inferred from homology"/>
<dbReference type="Gene3D" id="3.20.20.140">
    <property type="entry name" value="Metal-dependent hydrolases"/>
    <property type="match status" value="2"/>
</dbReference>
<name>A0A2X2YC32_9ACTO</name>
<dbReference type="GeneID" id="55565239"/>
<evidence type="ECO:0000259" key="3">
    <source>
        <dbReference type="Pfam" id="PF01979"/>
    </source>
</evidence>
<dbReference type="Gene3D" id="2.30.40.10">
    <property type="entry name" value="Urease, subunit C, domain 1"/>
    <property type="match status" value="2"/>
</dbReference>
<dbReference type="Proteomes" id="UP000250245">
    <property type="component" value="Unassembled WGS sequence"/>
</dbReference>
<feature type="domain" description="Amidohydrolase-related" evidence="3">
    <location>
        <begin position="367"/>
        <end position="411"/>
    </location>
</feature>
<organism evidence="4 5">
    <name type="scientific">Mobiluncus curtisii</name>
    <dbReference type="NCBI Taxonomy" id="2051"/>
    <lineage>
        <taxon>Bacteria</taxon>
        <taxon>Bacillati</taxon>
        <taxon>Actinomycetota</taxon>
        <taxon>Actinomycetes</taxon>
        <taxon>Actinomycetales</taxon>
        <taxon>Actinomycetaceae</taxon>
        <taxon>Mobiluncus</taxon>
    </lineage>
</organism>
<dbReference type="GO" id="GO:0008448">
    <property type="term" value="F:N-acetylglucosamine-6-phosphate deacetylase activity"/>
    <property type="evidence" value="ECO:0007669"/>
    <property type="project" value="UniProtKB-EC"/>
</dbReference>
<dbReference type="OMA" id="PWRESAI"/>
<evidence type="ECO:0000256" key="2">
    <source>
        <dbReference type="ARBA" id="ARBA00022801"/>
    </source>
</evidence>
<protein>
    <submittedName>
        <fullName evidence="4">N-acetylglucosamine-6-phosphate deacetylase</fullName>
        <ecNumber evidence="4">3.5.1.25</ecNumber>
    </submittedName>
</protein>
<dbReference type="Pfam" id="PF01979">
    <property type="entry name" value="Amidohydro_1"/>
    <property type="match status" value="1"/>
</dbReference>
<dbReference type="SUPFAM" id="SSF51338">
    <property type="entry name" value="Composite domain of metallo-dependent hydrolases"/>
    <property type="match status" value="1"/>
</dbReference>
<dbReference type="InterPro" id="IPR006680">
    <property type="entry name" value="Amidohydro-rel"/>
</dbReference>
<dbReference type="SUPFAM" id="SSF51556">
    <property type="entry name" value="Metallo-dependent hydrolases"/>
    <property type="match status" value="2"/>
</dbReference>
<evidence type="ECO:0000256" key="1">
    <source>
        <dbReference type="ARBA" id="ARBA00010716"/>
    </source>
</evidence>
<dbReference type="InterPro" id="IPR032466">
    <property type="entry name" value="Metal_Hydrolase"/>
</dbReference>
<gene>
    <name evidence="4" type="primary">nagA_2</name>
    <name evidence="4" type="ORF">NCTC11820_01485</name>
</gene>
<reference evidence="4 5" key="1">
    <citation type="submission" date="2018-06" db="EMBL/GenBank/DDBJ databases">
        <authorList>
            <consortium name="Pathogen Informatics"/>
            <person name="Doyle S."/>
        </authorList>
    </citation>
    <scope>NUCLEOTIDE SEQUENCE [LARGE SCALE GENOMIC DNA]</scope>
    <source>
        <strain evidence="4 5">NCTC11820</strain>
    </source>
</reference>
<comment type="similarity">
    <text evidence="1">Belongs to the metallo-dependent hydrolases superfamily. NagA family.</text>
</comment>
<dbReference type="AlphaFoldDB" id="A0A2X2YC32"/>
<dbReference type="GO" id="GO:0006046">
    <property type="term" value="P:N-acetylglucosamine catabolic process"/>
    <property type="evidence" value="ECO:0007669"/>
    <property type="project" value="TreeGrafter"/>
</dbReference>
<dbReference type="PANTHER" id="PTHR11113">
    <property type="entry name" value="N-ACETYLGLUCOSAMINE-6-PHOSPHATE DEACETYLASE"/>
    <property type="match status" value="1"/>
</dbReference>